<protein>
    <submittedName>
        <fullName evidence="2">Uncharacterized protein</fullName>
    </submittedName>
</protein>
<keyword evidence="1" id="KW-0812">Transmembrane</keyword>
<feature type="transmembrane region" description="Helical" evidence="1">
    <location>
        <begin position="48"/>
        <end position="73"/>
    </location>
</feature>
<name>A0A0P8DXQ8_9EURY</name>
<keyword evidence="1" id="KW-1133">Transmembrane helix</keyword>
<comment type="caution">
    <text evidence="2">The sequence shown here is derived from an EMBL/GenBank/DDBJ whole genome shotgun (WGS) entry which is preliminary data.</text>
</comment>
<dbReference type="AlphaFoldDB" id="A0A0P8DXQ8"/>
<evidence type="ECO:0000313" key="3">
    <source>
        <dbReference type="Proteomes" id="UP000050360"/>
    </source>
</evidence>
<feature type="transmembrane region" description="Helical" evidence="1">
    <location>
        <begin position="6"/>
        <end position="27"/>
    </location>
</feature>
<gene>
    <name evidence="2" type="ORF">MPEBLZ_02953</name>
</gene>
<evidence type="ECO:0000256" key="1">
    <source>
        <dbReference type="SAM" id="Phobius"/>
    </source>
</evidence>
<sequence>MSNNRIGNAAGILFWVLLLTSALYIYIKGIRNYADVPIYLAALRIIEFFGLIMGIMVLILFFIVLIAIILTLFRPHRIKPNGRDEK</sequence>
<accession>A0A0P8DXQ8</accession>
<proteinExistence type="predicted"/>
<evidence type="ECO:0000313" key="2">
    <source>
        <dbReference type="EMBL" id="KPQ42495.1"/>
    </source>
</evidence>
<dbReference type="Proteomes" id="UP000050360">
    <property type="component" value="Unassembled WGS sequence"/>
</dbReference>
<dbReference type="EMBL" id="LKCM01000230">
    <property type="protein sequence ID" value="KPQ42495.1"/>
    <property type="molecule type" value="Genomic_DNA"/>
</dbReference>
<reference evidence="2 3" key="1">
    <citation type="submission" date="2015-09" db="EMBL/GenBank/DDBJ databases">
        <title>A metagenomics-based metabolic model of nitrate-dependent anaerobic oxidation of methane by Methanoperedens-like archaea.</title>
        <authorList>
            <person name="Arshad A."/>
            <person name="Speth D.R."/>
            <person name="De Graaf R.M."/>
            <person name="Op Den Camp H.J."/>
            <person name="Jetten M.S."/>
            <person name="Welte C.U."/>
        </authorList>
    </citation>
    <scope>NUCLEOTIDE SEQUENCE [LARGE SCALE GENOMIC DNA]</scope>
</reference>
<organism evidence="2 3">
    <name type="scientific">Candidatus Methanoperedens nitratireducens</name>
    <dbReference type="NCBI Taxonomy" id="1392998"/>
    <lineage>
        <taxon>Archaea</taxon>
        <taxon>Methanobacteriati</taxon>
        <taxon>Methanobacteriota</taxon>
        <taxon>Stenosarchaea group</taxon>
        <taxon>Methanomicrobia</taxon>
        <taxon>Methanosarcinales</taxon>
        <taxon>ANME-2 cluster</taxon>
        <taxon>Candidatus Methanoperedentaceae</taxon>
        <taxon>Candidatus Methanoperedens</taxon>
    </lineage>
</organism>
<keyword evidence="1" id="KW-0472">Membrane</keyword>